<proteinExistence type="predicted"/>
<dbReference type="Pfam" id="PF13552">
    <property type="entry name" value="DUF4127"/>
    <property type="match status" value="1"/>
</dbReference>
<dbReference type="AlphaFoldDB" id="A0A1I2DY90"/>
<reference evidence="2" key="1">
    <citation type="submission" date="2016-10" db="EMBL/GenBank/DDBJ databases">
        <authorList>
            <person name="Varghese N."/>
            <person name="Submissions S."/>
        </authorList>
    </citation>
    <scope>NUCLEOTIDE SEQUENCE [LARGE SCALE GENOMIC DNA]</scope>
    <source>
        <strain evidence="2">CGMCC 1.10223</strain>
    </source>
</reference>
<evidence type="ECO:0008006" key="3">
    <source>
        <dbReference type="Google" id="ProtNLM"/>
    </source>
</evidence>
<dbReference type="RefSeq" id="WP_046228841.1">
    <property type="nucleotide sequence ID" value="NZ_FONN01000008.1"/>
</dbReference>
<dbReference type="InterPro" id="IPR025394">
    <property type="entry name" value="DUF4127"/>
</dbReference>
<organism evidence="1 2">
    <name type="scientific">Paenibacillus algorifonticola</name>
    <dbReference type="NCBI Taxonomy" id="684063"/>
    <lineage>
        <taxon>Bacteria</taxon>
        <taxon>Bacillati</taxon>
        <taxon>Bacillota</taxon>
        <taxon>Bacilli</taxon>
        <taxon>Bacillales</taxon>
        <taxon>Paenibacillaceae</taxon>
        <taxon>Paenibacillus</taxon>
    </lineage>
</organism>
<evidence type="ECO:0000313" key="2">
    <source>
        <dbReference type="Proteomes" id="UP000183410"/>
    </source>
</evidence>
<dbReference type="OrthoDB" id="9789552at2"/>
<dbReference type="Proteomes" id="UP000183410">
    <property type="component" value="Unassembled WGS sequence"/>
</dbReference>
<protein>
    <recommendedName>
        <fullName evidence="3">DUF4127 family protein</fullName>
    </recommendedName>
</protein>
<keyword evidence="2" id="KW-1185">Reference proteome</keyword>
<gene>
    <name evidence="1" type="ORF">SAMN04487969_10854</name>
</gene>
<name>A0A1I2DY90_9BACL</name>
<sequence length="572" mass="63375">MKKVLYVPLDDRPANLDDIILQGKAAGIQVIVPPARDIRNRLDSKKTTDGALITSTSEPMFGKPEHIRRFILHHAPKVDGFILSLDMLVYGGLIGSRRLRATADGTYPAYDAQTTDLLDVIRDVKQAYPYKPIYVLDTIMRLASTVFVEGLAMPAYTETRSLMQKPRKPETELLDILNGYDIQPDGTNFPDTVYVDKEQYYNAKRHKLTTTYYMLDQLARQGYIDFLAIGVDDAYIDGIQANEIAFVENRINAWLGGTDGQNPERAIILPDADGLGHSLLARMAKKLYCVNGKPRFVIRYFGPDGSTIVNPYEYMDVHQNLLRHIDIVGGEAVDGGEGDVEIIAITAVDQAENAVSRVAENASSMLPTIVIDFTGGGAANATVTTALLGCKYTGSLLGYSGWNTAGNKIGMALGMALSRYVCLTMETRSAALDEAMNAQGSLLFKRFLKDYYYKVITIAEVRTESRGRSLYTNVTVDQNMRLFNSASDYELLTTLLRDRMQTNTATLAQQKAFGIGSAAPACAIRQIRDGRWSLAPYSCVVLKAENPAFIWDRAFEITVVPDVSLRRVHDYC</sequence>
<evidence type="ECO:0000313" key="1">
    <source>
        <dbReference type="EMBL" id="SFE85575.1"/>
    </source>
</evidence>
<accession>A0A1I2DY90</accession>
<dbReference type="EMBL" id="FONN01000008">
    <property type="protein sequence ID" value="SFE85575.1"/>
    <property type="molecule type" value="Genomic_DNA"/>
</dbReference>